<reference evidence="2" key="1">
    <citation type="submission" date="2022-12" db="EMBL/GenBank/DDBJ databases">
        <authorList>
            <person name="Bing R.G."/>
            <person name="Willard D.J."/>
            <person name="Manesh M.J.H."/>
            <person name="Laemthong T."/>
            <person name="Crosby J.R."/>
            <person name="Kelly R.M."/>
        </authorList>
    </citation>
    <scope>NUCLEOTIDE SEQUENCE</scope>
    <source>
        <strain evidence="2">DSM 8990</strain>
    </source>
</reference>
<keyword evidence="1" id="KW-1133">Transmembrane helix</keyword>
<sequence length="177" mass="20048">MPPVKDINLLEAYYKQFQKDDSGGIGHLLFLIGAFAFFLIFSAILITQSITYSIKVDTLKTEVQTKRITVDKIKREMFIVKLFEIKKAFIDEKFAENRKLKDVLLTVEKLLPVDVSMESLQIEDGKMTCNLAAKKLESVVQFVYNVQNDSHFTNITFNGASENEGTLNAVVMAEIAK</sequence>
<dbReference type="Proteomes" id="UP001164909">
    <property type="component" value="Chromosome"/>
</dbReference>
<keyword evidence="1" id="KW-0812">Transmembrane</keyword>
<evidence type="ECO:0000256" key="1">
    <source>
        <dbReference type="SAM" id="Phobius"/>
    </source>
</evidence>
<keyword evidence="3" id="KW-1185">Reference proteome</keyword>
<dbReference type="RefSeq" id="WP_045169845.1">
    <property type="nucleotide sequence ID" value="NZ_CP113865.1"/>
</dbReference>
<dbReference type="EMBL" id="CP113865">
    <property type="protein sequence ID" value="WAM33195.1"/>
    <property type="molecule type" value="Genomic_DNA"/>
</dbReference>
<accession>A0ABY7BN73</accession>
<keyword evidence="1" id="KW-0472">Membrane</keyword>
<organism evidence="2 3">
    <name type="scientific">Caldicellulosiruptor morganii</name>
    <dbReference type="NCBI Taxonomy" id="1387555"/>
    <lineage>
        <taxon>Bacteria</taxon>
        <taxon>Bacillati</taxon>
        <taxon>Bacillota</taxon>
        <taxon>Bacillota incertae sedis</taxon>
        <taxon>Caldicellulosiruptorales</taxon>
        <taxon>Caldicellulosiruptoraceae</taxon>
        <taxon>Caldicellulosiruptor</taxon>
    </lineage>
</organism>
<gene>
    <name evidence="2" type="ORF">OTK00_001674</name>
</gene>
<evidence type="ECO:0000313" key="3">
    <source>
        <dbReference type="Proteomes" id="UP001164909"/>
    </source>
</evidence>
<name>A0ABY7BN73_9FIRM</name>
<proteinExistence type="predicted"/>
<protein>
    <submittedName>
        <fullName evidence="2">Fimbrial assembly protein</fullName>
    </submittedName>
</protein>
<feature type="transmembrane region" description="Helical" evidence="1">
    <location>
        <begin position="25"/>
        <end position="46"/>
    </location>
</feature>
<evidence type="ECO:0000313" key="2">
    <source>
        <dbReference type="EMBL" id="WAM33195.1"/>
    </source>
</evidence>